<feature type="compositionally biased region" description="Basic residues" evidence="1">
    <location>
        <begin position="230"/>
        <end position="244"/>
    </location>
</feature>
<name>A0AAV0TQV1_9STRA</name>
<feature type="compositionally biased region" description="Basic and acidic residues" evidence="1">
    <location>
        <begin position="396"/>
        <end position="420"/>
    </location>
</feature>
<feature type="region of interest" description="Disordered" evidence="1">
    <location>
        <begin position="33"/>
        <end position="56"/>
    </location>
</feature>
<reference evidence="2" key="1">
    <citation type="submission" date="2022-12" db="EMBL/GenBank/DDBJ databases">
        <authorList>
            <person name="Webb A."/>
        </authorList>
    </citation>
    <scope>NUCLEOTIDE SEQUENCE</scope>
    <source>
        <strain evidence="2">Pd1</strain>
    </source>
</reference>
<sequence length="579" mass="66853">MYNGIGLRTIRGSGTNGYVQRNLSYVNASRTRQTLAHNQRGGSSGDFGARGGGKNRMPPNAEILLHEKKRKVELHLLEMSLDMEERECDPEEIEDKVKRERERLLTRLHDGRDGRQEKTKDAESSHARQKRKEEENKRIKGAFGIASDYVAGESFDSEMQERRRQERRERREQEGKERRERREKDEKERKERKEKEEKEEEEREGARLLRLKAREEKDEKMNTRREPFHSRSRSKLVTRSRRSRSLTVRCTQGRDDAKLGKSPSRSSVTERRSRRSSALDKRKRRFVSSSCSSSSSSRSRSRSRKLWNEDFCGNDSKATKKVERTRSRSASRSDSSSSSGFESNRSERFSRKAMVTKDKKLALGALPAQFSVFKGKQSVLNLSKRSASVCAMTRNMPHENSDIKEEKRSVLSPEREKSAKESSPVAAKREAEHEASSKQKVDEAKTSFLAVVPIRVKKEEKIEAPRSPRRSPSAVADSRPQSRKRKLRSTSPEDRRRRGRSTSSASSKASLSPRYRHRRSRSALSARSRSRSSDSSRSRSRSRSKSRSRRPNPSRRRGRSPSRSRSRGCGRSNFRSRRY</sequence>
<feature type="compositionally biased region" description="Low complexity" evidence="1">
    <location>
        <begin position="501"/>
        <end position="513"/>
    </location>
</feature>
<feature type="compositionally biased region" description="Basic and acidic residues" evidence="1">
    <location>
        <begin position="344"/>
        <end position="354"/>
    </location>
</feature>
<evidence type="ECO:0000313" key="2">
    <source>
        <dbReference type="EMBL" id="CAI5725984.1"/>
    </source>
</evidence>
<evidence type="ECO:0008006" key="4">
    <source>
        <dbReference type="Google" id="ProtNLM"/>
    </source>
</evidence>
<dbReference type="PANTHER" id="PTHR36562:SF5">
    <property type="entry name" value="SERINE_ARGININE REPETITIVE MATRIX 2"/>
    <property type="match status" value="1"/>
</dbReference>
<dbReference type="GO" id="GO:0005634">
    <property type="term" value="C:nucleus"/>
    <property type="evidence" value="ECO:0007669"/>
    <property type="project" value="TreeGrafter"/>
</dbReference>
<dbReference type="Proteomes" id="UP001162029">
    <property type="component" value="Unassembled WGS sequence"/>
</dbReference>
<evidence type="ECO:0000313" key="3">
    <source>
        <dbReference type="Proteomes" id="UP001162029"/>
    </source>
</evidence>
<feature type="compositionally biased region" description="Low complexity" evidence="1">
    <location>
        <begin position="287"/>
        <end position="298"/>
    </location>
</feature>
<feature type="compositionally biased region" description="Basic and acidic residues" evidence="1">
    <location>
        <begin position="204"/>
        <end position="229"/>
    </location>
</feature>
<feature type="region of interest" description="Disordered" evidence="1">
    <location>
        <begin position="391"/>
        <end position="579"/>
    </location>
</feature>
<dbReference type="AlphaFoldDB" id="A0AAV0TQV1"/>
<protein>
    <recommendedName>
        <fullName evidence="4">CWF21 domain-containing protein</fullName>
    </recommendedName>
</protein>
<accession>A0AAV0TQV1</accession>
<feature type="compositionally biased region" description="Basic and acidic residues" evidence="1">
    <location>
        <begin position="456"/>
        <end position="466"/>
    </location>
</feature>
<feature type="region of interest" description="Disordered" evidence="1">
    <location>
        <begin position="105"/>
        <end position="354"/>
    </location>
</feature>
<gene>
    <name evidence="2" type="ORF">PDE001_LOCUS3472</name>
</gene>
<feature type="compositionally biased region" description="Basic and acidic residues" evidence="1">
    <location>
        <begin position="427"/>
        <end position="445"/>
    </location>
</feature>
<comment type="caution">
    <text evidence="2">The sequence shown here is derived from an EMBL/GenBank/DDBJ whole genome shotgun (WGS) entry which is preliminary data.</text>
</comment>
<proteinExistence type="predicted"/>
<dbReference type="PANTHER" id="PTHR36562">
    <property type="entry name" value="SERINE/ARGININE REPETITIVE MATRIX 2"/>
    <property type="match status" value="1"/>
</dbReference>
<keyword evidence="3" id="KW-1185">Reference proteome</keyword>
<dbReference type="InterPro" id="IPR051372">
    <property type="entry name" value="CWC21"/>
</dbReference>
<dbReference type="EMBL" id="CANTFM010000589">
    <property type="protein sequence ID" value="CAI5725984.1"/>
    <property type="molecule type" value="Genomic_DNA"/>
</dbReference>
<feature type="compositionally biased region" description="Gly residues" evidence="1">
    <location>
        <begin position="42"/>
        <end position="54"/>
    </location>
</feature>
<evidence type="ECO:0000256" key="1">
    <source>
        <dbReference type="SAM" id="MobiDB-lite"/>
    </source>
</evidence>
<feature type="compositionally biased region" description="Basic and acidic residues" evidence="1">
    <location>
        <begin position="317"/>
        <end position="326"/>
    </location>
</feature>
<feature type="compositionally biased region" description="Basic and acidic residues" evidence="1">
    <location>
        <begin position="159"/>
        <end position="196"/>
    </location>
</feature>
<feature type="compositionally biased region" description="Low complexity" evidence="1">
    <location>
        <begin position="328"/>
        <end position="343"/>
    </location>
</feature>
<feature type="compositionally biased region" description="Basic residues" evidence="1">
    <location>
        <begin position="538"/>
        <end position="579"/>
    </location>
</feature>
<organism evidence="2 3">
    <name type="scientific">Peronospora destructor</name>
    <dbReference type="NCBI Taxonomy" id="86335"/>
    <lineage>
        <taxon>Eukaryota</taxon>
        <taxon>Sar</taxon>
        <taxon>Stramenopiles</taxon>
        <taxon>Oomycota</taxon>
        <taxon>Peronosporomycetes</taxon>
        <taxon>Peronosporales</taxon>
        <taxon>Peronosporaceae</taxon>
        <taxon>Peronospora</taxon>
    </lineage>
</organism>
<feature type="compositionally biased region" description="Basic and acidic residues" evidence="1">
    <location>
        <begin position="105"/>
        <end position="138"/>
    </location>
</feature>
<dbReference type="CDD" id="cd21372">
    <property type="entry name" value="cwf21_CWC21-like"/>
    <property type="match status" value="1"/>
</dbReference>